<reference evidence="2 3" key="1">
    <citation type="journal article" date="2019" name="Int. J. Syst. Evol. Microbiol.">
        <title>Methanofervidicoccus abyssi gen. nov., sp. nov., a hydrogenotrophic methanogen, isolated from a hydrothermal vent chimney in the Mid-Cayman Spreading Center, the Caribbean Sea.</title>
        <authorList>
            <person name="Sakai S."/>
            <person name="Takaki Y."/>
            <person name="Miyazaki M."/>
            <person name="Ogawara M."/>
            <person name="Yanagawa K."/>
            <person name="Miyazaki J."/>
            <person name="Takai K."/>
        </authorList>
    </citation>
    <scope>NUCLEOTIDE SEQUENCE [LARGE SCALE GENOMIC DNA]</scope>
    <source>
        <strain evidence="2 3">HHB</strain>
    </source>
</reference>
<dbReference type="InterPro" id="IPR032466">
    <property type="entry name" value="Metal_Hydrolase"/>
</dbReference>
<dbReference type="PIRSF" id="PIRSF005295">
    <property type="entry name" value="UCP005295_TatD"/>
    <property type="match status" value="1"/>
</dbReference>
<dbReference type="InterPro" id="IPR001130">
    <property type="entry name" value="TatD-like"/>
</dbReference>
<keyword evidence="3" id="KW-1185">Reference proteome</keyword>
<evidence type="ECO:0000313" key="2">
    <source>
        <dbReference type="EMBL" id="GBF36414.1"/>
    </source>
</evidence>
<comment type="similarity">
    <text evidence="1">Belongs to the metallo-dependent hydrolases superfamily.</text>
</comment>
<keyword evidence="1" id="KW-0479">Metal-binding</keyword>
<dbReference type="GO" id="GO:0016788">
    <property type="term" value="F:hydrolase activity, acting on ester bonds"/>
    <property type="evidence" value="ECO:0007669"/>
    <property type="project" value="UniProtKB-UniRule"/>
</dbReference>
<name>A0A401HQ65_9EURY</name>
<evidence type="ECO:0008006" key="4">
    <source>
        <dbReference type="Google" id="ProtNLM"/>
    </source>
</evidence>
<dbReference type="PANTHER" id="PTHR42658:SF1">
    <property type="entry name" value="HYDROLASE TATD"/>
    <property type="match status" value="1"/>
</dbReference>
<comment type="caution">
    <text evidence="2">The sequence shown here is derived from an EMBL/GenBank/DDBJ whole genome shotgun (WGS) entry which is preliminary data.</text>
</comment>
<evidence type="ECO:0000256" key="1">
    <source>
        <dbReference type="PIRNR" id="PIRNR005295"/>
    </source>
</evidence>
<keyword evidence="1" id="KW-0378">Hydrolase</keyword>
<accession>A0A401HQ65</accession>
<dbReference type="GO" id="GO:0046872">
    <property type="term" value="F:metal ion binding"/>
    <property type="evidence" value="ECO:0007669"/>
    <property type="project" value="UniProtKB-KW"/>
</dbReference>
<dbReference type="InterPro" id="IPR012022">
    <property type="entry name" value="UCP005295"/>
</dbReference>
<dbReference type="Gene3D" id="3.20.20.140">
    <property type="entry name" value="Metal-dependent hydrolases"/>
    <property type="match status" value="1"/>
</dbReference>
<gene>
    <name evidence="2" type="ORF">MHHB_P0644</name>
</gene>
<dbReference type="Proteomes" id="UP000290527">
    <property type="component" value="Unassembled WGS sequence"/>
</dbReference>
<organism evidence="2 3">
    <name type="scientific">Methanofervidicoccus abyssi</name>
    <dbReference type="NCBI Taxonomy" id="2082189"/>
    <lineage>
        <taxon>Archaea</taxon>
        <taxon>Methanobacteriati</taxon>
        <taxon>Methanobacteriota</taxon>
        <taxon>Methanomada group</taxon>
        <taxon>Methanococci</taxon>
        <taxon>Methanococcales</taxon>
        <taxon>Methanofervidicoccus</taxon>
    </lineage>
</organism>
<evidence type="ECO:0000313" key="3">
    <source>
        <dbReference type="Proteomes" id="UP000290527"/>
    </source>
</evidence>
<proteinExistence type="inferred from homology"/>
<sequence>MLIKKITKVENMIDTHIHSDTRPYEDFERMALSLDGVITLAHDPLKPYSMDVLRAHFDRLIEGEIERGKKNGLKVFVCLGIHPRMIPPDVNYSMLKEYLKNKHVVGVGEIGLEKSSKEEIEVFERQLLIAQGLNLPAVVHTPRRNKKEVTKTILEIIDSLSLKKDMERRIVIDHCNKETVSMIYDRGMYIGLTVQPGKLTPGEVVEIVKEYEGDRSLLNSDSSSAPSDILAVPRTVLKMKMEEIEEEIIKKVSYINAKVLFNLKV</sequence>
<dbReference type="AlphaFoldDB" id="A0A401HQ65"/>
<dbReference type="Pfam" id="PF01026">
    <property type="entry name" value="TatD_DNase"/>
    <property type="match status" value="1"/>
</dbReference>
<protein>
    <recommendedName>
        <fullName evidence="4">TatD DNase family protein</fullName>
    </recommendedName>
</protein>
<dbReference type="SUPFAM" id="SSF51556">
    <property type="entry name" value="Metallo-dependent hydrolases"/>
    <property type="match status" value="1"/>
</dbReference>
<dbReference type="EMBL" id="BFAX01000003">
    <property type="protein sequence ID" value="GBF36414.1"/>
    <property type="molecule type" value="Genomic_DNA"/>
</dbReference>
<dbReference type="PANTHER" id="PTHR42658">
    <property type="entry name" value="HYDROLASE TATD"/>
    <property type="match status" value="1"/>
</dbReference>